<reference evidence="1" key="1">
    <citation type="journal article" date="2014" name="PLoS Genet.">
        <title>The Genome of Spironucleus salmonicida Highlights a Fish Pathogen Adapted to Fluctuating Environments.</title>
        <authorList>
            <person name="Xu F."/>
            <person name="Jerlstrom-Hultqvist J."/>
            <person name="Einarsson E."/>
            <person name="Astvaldsson A."/>
            <person name="Svard S.G."/>
            <person name="Andersson J.O."/>
        </authorList>
    </citation>
    <scope>NUCLEOTIDE SEQUENCE</scope>
</reference>
<name>V6LI20_9EUKA</name>
<evidence type="ECO:0000313" key="1">
    <source>
        <dbReference type="EMBL" id="EST44210.1"/>
    </source>
</evidence>
<organism evidence="1">
    <name type="scientific">Spironucleus salmonicida</name>
    <dbReference type="NCBI Taxonomy" id="348837"/>
    <lineage>
        <taxon>Eukaryota</taxon>
        <taxon>Metamonada</taxon>
        <taxon>Diplomonadida</taxon>
        <taxon>Hexamitidae</taxon>
        <taxon>Hexamitinae</taxon>
        <taxon>Spironucleus</taxon>
    </lineage>
</organism>
<dbReference type="EMBL" id="KI546124">
    <property type="protein sequence ID" value="EST44210.1"/>
    <property type="molecule type" value="Genomic_DNA"/>
</dbReference>
<evidence type="ECO:0000313" key="2">
    <source>
        <dbReference type="EMBL" id="EST48892.1"/>
    </source>
</evidence>
<dbReference type="EMBL" id="KI545974">
    <property type="protein sequence ID" value="EST48892.1"/>
    <property type="molecule type" value="Genomic_DNA"/>
</dbReference>
<accession>V6LI20</accession>
<gene>
    <name evidence="2" type="ORF">SS50377_10863</name>
    <name evidence="1" type="ORF">SS50377_16020</name>
</gene>
<protein>
    <submittedName>
        <fullName evidence="1">Uncharacterized protein</fullName>
    </submittedName>
</protein>
<sequence length="75" mass="8737">MLCRHRLRERGVHRYRVCLLPRVQRGLVRELRQRVLPDGPGMPEELHLTGLRERFCLHRGAAAGPGGLHVRKRKL</sequence>
<dbReference type="AlphaFoldDB" id="V6LI20"/>
<proteinExistence type="predicted"/>